<accession>A0AAQ3S167</accession>
<proteinExistence type="predicted"/>
<dbReference type="AlphaFoldDB" id="A0AAQ3S167"/>
<organism evidence="2 3">
    <name type="scientific">Vigna mungo</name>
    <name type="common">Black gram</name>
    <name type="synonym">Phaseolus mungo</name>
    <dbReference type="NCBI Taxonomy" id="3915"/>
    <lineage>
        <taxon>Eukaryota</taxon>
        <taxon>Viridiplantae</taxon>
        <taxon>Streptophyta</taxon>
        <taxon>Embryophyta</taxon>
        <taxon>Tracheophyta</taxon>
        <taxon>Spermatophyta</taxon>
        <taxon>Magnoliopsida</taxon>
        <taxon>eudicotyledons</taxon>
        <taxon>Gunneridae</taxon>
        <taxon>Pentapetalae</taxon>
        <taxon>rosids</taxon>
        <taxon>fabids</taxon>
        <taxon>Fabales</taxon>
        <taxon>Fabaceae</taxon>
        <taxon>Papilionoideae</taxon>
        <taxon>50 kb inversion clade</taxon>
        <taxon>NPAAA clade</taxon>
        <taxon>indigoferoid/millettioid clade</taxon>
        <taxon>Phaseoleae</taxon>
        <taxon>Vigna</taxon>
    </lineage>
</organism>
<sequence>MQGEFDALHRNNTWELVSQSFTQNLVGCKWVFRIKRHSDGSIDRYKARLVAKGFHQRPGWDYTETFSPVVKPVTICIVLTLAVRQGWSIRQLDVNNAFLQGTLKEEVFMLQPLGFVNKSFPDHVCRLKKALYGLKQAPRAWYTELRVFLLSLSFVNSTTDASLFIYQKSCSTLYLLVYVDDIIVTGSSSTELSNLISTLAA</sequence>
<gene>
    <name evidence="2" type="ORF">V8G54_011383</name>
</gene>
<protein>
    <recommendedName>
        <fullName evidence="1">Reverse transcriptase Ty1/copia-type domain-containing protein</fullName>
    </recommendedName>
</protein>
<dbReference type="InterPro" id="IPR013103">
    <property type="entry name" value="RVT_2"/>
</dbReference>
<name>A0AAQ3S167_VIGMU</name>
<evidence type="ECO:0000313" key="3">
    <source>
        <dbReference type="Proteomes" id="UP001374535"/>
    </source>
</evidence>
<dbReference type="PANTHER" id="PTHR43383">
    <property type="entry name" value="NODULIN 6"/>
    <property type="match status" value="1"/>
</dbReference>
<reference evidence="2 3" key="1">
    <citation type="journal article" date="2023" name="Life. Sci Alliance">
        <title>Evolutionary insights into 3D genome organization and epigenetic landscape of Vigna mungo.</title>
        <authorList>
            <person name="Junaid A."/>
            <person name="Singh B."/>
            <person name="Bhatia S."/>
        </authorList>
    </citation>
    <scope>NUCLEOTIDE SEQUENCE [LARGE SCALE GENOMIC DNA]</scope>
    <source>
        <strain evidence="2">Urdbean</strain>
    </source>
</reference>
<evidence type="ECO:0000259" key="1">
    <source>
        <dbReference type="Pfam" id="PF07727"/>
    </source>
</evidence>
<dbReference type="Proteomes" id="UP001374535">
    <property type="component" value="Chromosome 4"/>
</dbReference>
<dbReference type="PANTHER" id="PTHR43383:SF2">
    <property type="entry name" value="AMIDOHYDROLASE 2 FAMILY PROTEIN"/>
    <property type="match status" value="1"/>
</dbReference>
<evidence type="ECO:0000313" key="2">
    <source>
        <dbReference type="EMBL" id="WVZ13817.1"/>
    </source>
</evidence>
<feature type="domain" description="Reverse transcriptase Ty1/copia-type" evidence="1">
    <location>
        <begin position="11"/>
        <end position="200"/>
    </location>
</feature>
<keyword evidence="3" id="KW-1185">Reference proteome</keyword>
<dbReference type="Pfam" id="PF07727">
    <property type="entry name" value="RVT_2"/>
    <property type="match status" value="1"/>
</dbReference>
<dbReference type="EMBL" id="CP144697">
    <property type="protein sequence ID" value="WVZ13817.1"/>
    <property type="molecule type" value="Genomic_DNA"/>
</dbReference>
<dbReference type="InterPro" id="IPR043502">
    <property type="entry name" value="DNA/RNA_pol_sf"/>
</dbReference>
<dbReference type="SUPFAM" id="SSF56672">
    <property type="entry name" value="DNA/RNA polymerases"/>
    <property type="match status" value="1"/>
</dbReference>